<evidence type="ECO:0000256" key="1">
    <source>
        <dbReference type="SAM" id="Phobius"/>
    </source>
</evidence>
<evidence type="ECO:0000313" key="2">
    <source>
        <dbReference type="EMBL" id="GAA3381342.1"/>
    </source>
</evidence>
<proteinExistence type="predicted"/>
<reference evidence="3" key="1">
    <citation type="journal article" date="2019" name="Int. J. Syst. Evol. Microbiol.">
        <title>The Global Catalogue of Microorganisms (GCM) 10K type strain sequencing project: providing services to taxonomists for standard genome sequencing and annotation.</title>
        <authorList>
            <consortium name="The Broad Institute Genomics Platform"/>
            <consortium name="The Broad Institute Genome Sequencing Center for Infectious Disease"/>
            <person name="Wu L."/>
            <person name="Ma J."/>
        </authorList>
    </citation>
    <scope>NUCLEOTIDE SEQUENCE [LARGE SCALE GENOMIC DNA]</scope>
    <source>
        <strain evidence="3">JCM 9651</strain>
    </source>
</reference>
<accession>A0ABP6SP66</accession>
<dbReference type="Proteomes" id="UP001499990">
    <property type="component" value="Unassembled WGS sequence"/>
</dbReference>
<sequence length="51" mass="5127">MAAALLDIAGSGTAFVVSALTTIVIGALSLLGDRTHPRHTPQQAAVQGATR</sequence>
<keyword evidence="1" id="KW-0472">Membrane</keyword>
<name>A0ABP6SP66_9ACTN</name>
<keyword evidence="1" id="KW-1133">Transmembrane helix</keyword>
<keyword evidence="1" id="KW-0812">Transmembrane</keyword>
<dbReference type="EMBL" id="BAAAYL010000004">
    <property type="protein sequence ID" value="GAA3381342.1"/>
    <property type="molecule type" value="Genomic_DNA"/>
</dbReference>
<evidence type="ECO:0000313" key="3">
    <source>
        <dbReference type="Proteomes" id="UP001499990"/>
    </source>
</evidence>
<comment type="caution">
    <text evidence="2">The sequence shown here is derived from an EMBL/GenBank/DDBJ whole genome shotgun (WGS) entry which is preliminary data.</text>
</comment>
<keyword evidence="3" id="KW-1185">Reference proteome</keyword>
<evidence type="ECO:0008006" key="4">
    <source>
        <dbReference type="Google" id="ProtNLM"/>
    </source>
</evidence>
<gene>
    <name evidence="2" type="ORF">GCM10020367_72210</name>
</gene>
<dbReference type="RefSeq" id="WP_345045875.1">
    <property type="nucleotide sequence ID" value="NZ_BAAAYL010000004.1"/>
</dbReference>
<feature type="transmembrane region" description="Helical" evidence="1">
    <location>
        <begin position="12"/>
        <end position="31"/>
    </location>
</feature>
<organism evidence="2 3">
    <name type="scientific">Streptomyces sannanensis</name>
    <dbReference type="NCBI Taxonomy" id="285536"/>
    <lineage>
        <taxon>Bacteria</taxon>
        <taxon>Bacillati</taxon>
        <taxon>Actinomycetota</taxon>
        <taxon>Actinomycetes</taxon>
        <taxon>Kitasatosporales</taxon>
        <taxon>Streptomycetaceae</taxon>
        <taxon>Streptomyces</taxon>
    </lineage>
</organism>
<protein>
    <recommendedName>
        <fullName evidence="4">MFS transporter</fullName>
    </recommendedName>
</protein>